<sequence>MENETKCQVQETNEIYETKAIGYESSSTDAQCESRQIVTVKEDDDVDLFTMKEEIGEDEVRLESDLLSASSTDGSGNGAPSHDNLLSEEEKIHKILLDAEVGIEKELENSLVEKLGPCTECGKEFPSRSKLQRHISSVHSDERQTCEICGQKFGSLTGVRKHKQVDHPNILFMCPFKGCESRGFKHNRSLTAHIRSVHAHIRPHVCKTCGKDSSTRLV</sequence>
<proteinExistence type="predicted"/>
<accession>A0AAD5NAT1</accession>
<evidence type="ECO:0000256" key="8">
    <source>
        <dbReference type="PROSITE-ProRule" id="PRU00042"/>
    </source>
</evidence>
<feature type="domain" description="C2H2-type" evidence="9">
    <location>
        <begin position="116"/>
        <end position="144"/>
    </location>
</feature>
<dbReference type="InterPro" id="IPR051061">
    <property type="entry name" value="Zinc_finger_trans_reg"/>
</dbReference>
<dbReference type="SMART" id="SM00355">
    <property type="entry name" value="ZnF_C2H2"/>
    <property type="match status" value="3"/>
</dbReference>
<reference evidence="10" key="1">
    <citation type="submission" date="2021-06" db="EMBL/GenBank/DDBJ databases">
        <title>Parelaphostrongylus tenuis whole genome reference sequence.</title>
        <authorList>
            <person name="Garwood T.J."/>
            <person name="Larsen P.A."/>
            <person name="Fountain-Jones N.M."/>
            <person name="Garbe J.R."/>
            <person name="Macchietto M.G."/>
            <person name="Kania S.A."/>
            <person name="Gerhold R.W."/>
            <person name="Richards J.E."/>
            <person name="Wolf T.M."/>
        </authorList>
    </citation>
    <scope>NUCLEOTIDE SEQUENCE</scope>
    <source>
        <strain evidence="10">MNPRO001-30</strain>
        <tissue evidence="10">Meninges</tissue>
    </source>
</reference>
<dbReference type="AlphaFoldDB" id="A0AAD5NAT1"/>
<evidence type="ECO:0000313" key="11">
    <source>
        <dbReference type="Proteomes" id="UP001196413"/>
    </source>
</evidence>
<keyword evidence="7" id="KW-0539">Nucleus</keyword>
<dbReference type="GO" id="GO:0005634">
    <property type="term" value="C:nucleus"/>
    <property type="evidence" value="ECO:0007669"/>
    <property type="project" value="UniProtKB-SubCell"/>
</dbReference>
<keyword evidence="6" id="KW-0804">Transcription</keyword>
<dbReference type="PROSITE" id="PS00028">
    <property type="entry name" value="ZINC_FINGER_C2H2_1"/>
    <property type="match status" value="2"/>
</dbReference>
<evidence type="ECO:0000256" key="1">
    <source>
        <dbReference type="ARBA" id="ARBA00004123"/>
    </source>
</evidence>
<dbReference type="PROSITE" id="PS50157">
    <property type="entry name" value="ZINC_FINGER_C2H2_2"/>
    <property type="match status" value="2"/>
</dbReference>
<dbReference type="Gene3D" id="3.30.160.60">
    <property type="entry name" value="Classic Zinc Finger"/>
    <property type="match status" value="2"/>
</dbReference>
<dbReference type="InterPro" id="IPR036236">
    <property type="entry name" value="Znf_C2H2_sf"/>
</dbReference>
<evidence type="ECO:0000256" key="3">
    <source>
        <dbReference type="ARBA" id="ARBA00022771"/>
    </source>
</evidence>
<dbReference type="InterPro" id="IPR013087">
    <property type="entry name" value="Znf_C2H2_type"/>
</dbReference>
<keyword evidence="2" id="KW-0479">Metal-binding</keyword>
<evidence type="ECO:0000256" key="4">
    <source>
        <dbReference type="ARBA" id="ARBA00022833"/>
    </source>
</evidence>
<feature type="domain" description="C2H2-type" evidence="9">
    <location>
        <begin position="172"/>
        <end position="203"/>
    </location>
</feature>
<dbReference type="GO" id="GO:0006357">
    <property type="term" value="P:regulation of transcription by RNA polymerase II"/>
    <property type="evidence" value="ECO:0007669"/>
    <property type="project" value="TreeGrafter"/>
</dbReference>
<evidence type="ECO:0000256" key="6">
    <source>
        <dbReference type="ARBA" id="ARBA00023163"/>
    </source>
</evidence>
<evidence type="ECO:0000256" key="2">
    <source>
        <dbReference type="ARBA" id="ARBA00022723"/>
    </source>
</evidence>
<dbReference type="EMBL" id="JAHQIW010005195">
    <property type="protein sequence ID" value="KAJ1365221.1"/>
    <property type="molecule type" value="Genomic_DNA"/>
</dbReference>
<evidence type="ECO:0000313" key="10">
    <source>
        <dbReference type="EMBL" id="KAJ1365221.1"/>
    </source>
</evidence>
<dbReference type="Pfam" id="PF00096">
    <property type="entry name" value="zf-C2H2"/>
    <property type="match status" value="1"/>
</dbReference>
<evidence type="ECO:0000259" key="9">
    <source>
        <dbReference type="PROSITE" id="PS50157"/>
    </source>
</evidence>
<keyword evidence="3 8" id="KW-0863">Zinc-finger</keyword>
<evidence type="ECO:0000256" key="7">
    <source>
        <dbReference type="ARBA" id="ARBA00023242"/>
    </source>
</evidence>
<keyword evidence="11" id="KW-1185">Reference proteome</keyword>
<evidence type="ECO:0000256" key="5">
    <source>
        <dbReference type="ARBA" id="ARBA00023015"/>
    </source>
</evidence>
<comment type="subcellular location">
    <subcellularLocation>
        <location evidence="1">Nucleus</location>
    </subcellularLocation>
</comment>
<keyword evidence="4" id="KW-0862">Zinc</keyword>
<organism evidence="10 11">
    <name type="scientific">Parelaphostrongylus tenuis</name>
    <name type="common">Meningeal worm</name>
    <dbReference type="NCBI Taxonomy" id="148309"/>
    <lineage>
        <taxon>Eukaryota</taxon>
        <taxon>Metazoa</taxon>
        <taxon>Ecdysozoa</taxon>
        <taxon>Nematoda</taxon>
        <taxon>Chromadorea</taxon>
        <taxon>Rhabditida</taxon>
        <taxon>Rhabditina</taxon>
        <taxon>Rhabditomorpha</taxon>
        <taxon>Strongyloidea</taxon>
        <taxon>Metastrongylidae</taxon>
        <taxon>Parelaphostrongylus</taxon>
    </lineage>
</organism>
<dbReference type="GO" id="GO:0008270">
    <property type="term" value="F:zinc ion binding"/>
    <property type="evidence" value="ECO:0007669"/>
    <property type="project" value="UniProtKB-KW"/>
</dbReference>
<name>A0AAD5NAT1_PARTN</name>
<dbReference type="Proteomes" id="UP001196413">
    <property type="component" value="Unassembled WGS sequence"/>
</dbReference>
<dbReference type="PANTHER" id="PTHR46179">
    <property type="entry name" value="ZINC FINGER PROTEIN"/>
    <property type="match status" value="1"/>
</dbReference>
<comment type="caution">
    <text evidence="10">The sequence shown here is derived from an EMBL/GenBank/DDBJ whole genome shotgun (WGS) entry which is preliminary data.</text>
</comment>
<protein>
    <recommendedName>
        <fullName evidence="9">C2H2-type domain-containing protein</fullName>
    </recommendedName>
</protein>
<keyword evidence="5" id="KW-0805">Transcription regulation</keyword>
<gene>
    <name evidence="10" type="ORF">KIN20_025459</name>
</gene>
<dbReference type="PANTHER" id="PTHR46179:SF13">
    <property type="entry name" value="C2H2-TYPE DOMAIN-CONTAINING PROTEIN"/>
    <property type="match status" value="1"/>
</dbReference>
<dbReference type="SUPFAM" id="SSF57667">
    <property type="entry name" value="beta-beta-alpha zinc fingers"/>
    <property type="match status" value="2"/>
</dbReference>